<dbReference type="Proteomes" id="UP001432202">
    <property type="component" value="Chromosome"/>
</dbReference>
<evidence type="ECO:0000313" key="3">
    <source>
        <dbReference type="EMBL" id="WWQ60058.1"/>
    </source>
</evidence>
<dbReference type="RefSeq" id="WP_338600179.1">
    <property type="nucleotide sequence ID" value="NZ_CP146016.1"/>
</dbReference>
<reference evidence="3 4" key="1">
    <citation type="submission" date="2024-02" db="EMBL/GenBank/DDBJ databases">
        <title>STSV induces naive adaptation in Sulfolobus.</title>
        <authorList>
            <person name="Xiang X."/>
            <person name="Song M."/>
        </authorList>
    </citation>
    <scope>NUCLEOTIDE SEQUENCE [LARGE SCALE GENOMIC DNA]</scope>
    <source>
        <strain evidence="3 4">RT2</strain>
    </source>
</reference>
<keyword evidence="4" id="KW-1185">Reference proteome</keyword>
<keyword evidence="1" id="KW-0479">Metal-binding</keyword>
<dbReference type="EMBL" id="CP146016">
    <property type="protein sequence ID" value="WWQ60058.1"/>
    <property type="molecule type" value="Genomic_DNA"/>
</dbReference>
<proteinExistence type="predicted"/>
<name>A0AAX4L0G4_9CREN</name>
<evidence type="ECO:0000259" key="2">
    <source>
        <dbReference type="PROSITE" id="PS50966"/>
    </source>
</evidence>
<dbReference type="InterPro" id="IPR007527">
    <property type="entry name" value="Znf_SWIM"/>
</dbReference>
<protein>
    <recommendedName>
        <fullName evidence="2">SWIM-type domain-containing protein</fullName>
    </recommendedName>
</protein>
<organism evidence="3 4">
    <name type="scientific">Sulfolobus tengchongensis</name>
    <dbReference type="NCBI Taxonomy" id="207809"/>
    <lineage>
        <taxon>Archaea</taxon>
        <taxon>Thermoproteota</taxon>
        <taxon>Thermoprotei</taxon>
        <taxon>Sulfolobales</taxon>
        <taxon>Sulfolobaceae</taxon>
        <taxon>Sulfolobus</taxon>
    </lineage>
</organism>
<evidence type="ECO:0000256" key="1">
    <source>
        <dbReference type="PROSITE-ProRule" id="PRU00325"/>
    </source>
</evidence>
<dbReference type="GO" id="GO:0008270">
    <property type="term" value="F:zinc ion binding"/>
    <property type="evidence" value="ECO:0007669"/>
    <property type="project" value="UniProtKB-KW"/>
</dbReference>
<gene>
    <name evidence="3" type="ORF">V6M85_11455</name>
</gene>
<feature type="domain" description="SWIM-type" evidence="2">
    <location>
        <begin position="25"/>
        <end position="59"/>
    </location>
</feature>
<evidence type="ECO:0000313" key="4">
    <source>
        <dbReference type="Proteomes" id="UP001432202"/>
    </source>
</evidence>
<keyword evidence="1" id="KW-0862">Zinc</keyword>
<dbReference type="PROSITE" id="PS50966">
    <property type="entry name" value="ZF_SWIM"/>
    <property type="match status" value="1"/>
</dbReference>
<accession>A0AAX4L0G4</accession>
<dbReference type="GeneID" id="89337394"/>
<dbReference type="AlphaFoldDB" id="A0AAX4L0G4"/>
<keyword evidence="1" id="KW-0863">Zinc-finger</keyword>
<sequence>MIRIISINSNSIEGFVDARCATGSYHVKIRIDGFKIIESECECGEKFCRHAVQLYLHYMRVRSNANHDKTLR</sequence>